<comment type="caution">
    <text evidence="1">The sequence shown here is derived from an EMBL/GenBank/DDBJ whole genome shotgun (WGS) entry which is preliminary data.</text>
</comment>
<sequence>MIRIQEKSQICIETPIESNGLRKGFRARAGQAPRGSNRAAARVMGMTGTRPDIELVLKLTLYTLHPFQYPALLSRRLGYQVIPPAPSR</sequence>
<dbReference type="AlphaFoldDB" id="A0A9P6N7T6"/>
<gene>
    <name evidence="1" type="ORF">CROQUDRAFT_667125</name>
</gene>
<accession>A0A9P6N7T6</accession>
<evidence type="ECO:0000313" key="2">
    <source>
        <dbReference type="Proteomes" id="UP000886653"/>
    </source>
</evidence>
<protein>
    <submittedName>
        <fullName evidence="1">Uncharacterized protein</fullName>
    </submittedName>
</protein>
<keyword evidence="2" id="KW-1185">Reference proteome</keyword>
<organism evidence="1 2">
    <name type="scientific">Cronartium quercuum f. sp. fusiforme G11</name>
    <dbReference type="NCBI Taxonomy" id="708437"/>
    <lineage>
        <taxon>Eukaryota</taxon>
        <taxon>Fungi</taxon>
        <taxon>Dikarya</taxon>
        <taxon>Basidiomycota</taxon>
        <taxon>Pucciniomycotina</taxon>
        <taxon>Pucciniomycetes</taxon>
        <taxon>Pucciniales</taxon>
        <taxon>Coleosporiaceae</taxon>
        <taxon>Cronartium</taxon>
    </lineage>
</organism>
<reference evidence="1" key="1">
    <citation type="submission" date="2013-11" db="EMBL/GenBank/DDBJ databases">
        <title>Genome sequence of the fusiform rust pathogen reveals effectors for host alternation and coevolution with pine.</title>
        <authorList>
            <consortium name="DOE Joint Genome Institute"/>
            <person name="Smith K."/>
            <person name="Pendleton A."/>
            <person name="Kubisiak T."/>
            <person name="Anderson C."/>
            <person name="Salamov A."/>
            <person name="Aerts A."/>
            <person name="Riley R."/>
            <person name="Clum A."/>
            <person name="Lindquist E."/>
            <person name="Ence D."/>
            <person name="Campbell M."/>
            <person name="Kronenberg Z."/>
            <person name="Feau N."/>
            <person name="Dhillon B."/>
            <person name="Hamelin R."/>
            <person name="Burleigh J."/>
            <person name="Smith J."/>
            <person name="Yandell M."/>
            <person name="Nelson C."/>
            <person name="Grigoriev I."/>
            <person name="Davis J."/>
        </authorList>
    </citation>
    <scope>NUCLEOTIDE SEQUENCE</scope>
    <source>
        <strain evidence="1">G11</strain>
    </source>
</reference>
<dbReference type="EMBL" id="MU168146">
    <property type="protein sequence ID" value="KAG0138935.1"/>
    <property type="molecule type" value="Genomic_DNA"/>
</dbReference>
<dbReference type="Proteomes" id="UP000886653">
    <property type="component" value="Unassembled WGS sequence"/>
</dbReference>
<proteinExistence type="predicted"/>
<evidence type="ECO:0000313" key="1">
    <source>
        <dbReference type="EMBL" id="KAG0138935.1"/>
    </source>
</evidence>
<name>A0A9P6N7T6_9BASI</name>